<evidence type="ECO:0000313" key="5">
    <source>
        <dbReference type="Proteomes" id="UP001185069"/>
    </source>
</evidence>
<evidence type="ECO:0000256" key="3">
    <source>
        <dbReference type="ARBA" id="ARBA00023004"/>
    </source>
</evidence>
<dbReference type="InterPro" id="IPR016084">
    <property type="entry name" value="Haem_Oase-like_multi-hlx"/>
</dbReference>
<keyword evidence="3" id="KW-0408">Iron</keyword>
<comment type="caution">
    <text evidence="4">The sequence shown here is derived from an EMBL/GenBank/DDBJ whole genome shotgun (WGS) entry which is preliminary data.</text>
</comment>
<keyword evidence="1" id="KW-0349">Heme</keyword>
<dbReference type="PRINTS" id="PR00088">
    <property type="entry name" value="HAEMOXYGNASE"/>
</dbReference>
<keyword evidence="4" id="KW-0560">Oxidoreductase</keyword>
<protein>
    <submittedName>
        <fullName evidence="4">Heme oxygenase</fullName>
        <ecNumber evidence="4">1.14.14.18</ecNumber>
    </submittedName>
</protein>
<dbReference type="InterPro" id="IPR002051">
    <property type="entry name" value="Haem_Oase"/>
</dbReference>
<proteinExistence type="predicted"/>
<dbReference type="PANTHER" id="PTHR10720:SF0">
    <property type="entry name" value="HEME OXYGENASE"/>
    <property type="match status" value="1"/>
</dbReference>
<name>A0ABU1JF94_9MICC</name>
<keyword evidence="2" id="KW-0479">Metal-binding</keyword>
<dbReference type="EC" id="1.14.14.18" evidence="4"/>
<dbReference type="SUPFAM" id="SSF48613">
    <property type="entry name" value="Heme oxygenase-like"/>
    <property type="match status" value="1"/>
</dbReference>
<sequence length="215" mass="23894">MSSSTGFSQTLRDSTQFLHQQAHDSPFISELMSGKRSLADYTALAAQQYFVYHALESMAARLAEDEVVGGFHSAELSRVPEIEKDLAFLIGPQWRELISPLPATADYLEQIDRSAEWPVGFIAHHYTRYLGDLSGGQIMQRLLQRQFGLNLDGVRFYSFPAIPKTKPFKDRYRAKLNALGLAPAEQERVVAEVHAAFKLNIAMFADLADASAAAA</sequence>
<evidence type="ECO:0000313" key="4">
    <source>
        <dbReference type="EMBL" id="MDR6271050.1"/>
    </source>
</evidence>
<dbReference type="Pfam" id="PF01126">
    <property type="entry name" value="Heme_oxygenase"/>
    <property type="match status" value="1"/>
</dbReference>
<accession>A0ABU1JF94</accession>
<dbReference type="GO" id="GO:0004392">
    <property type="term" value="F:heme oxygenase (decyclizing) activity"/>
    <property type="evidence" value="ECO:0007669"/>
    <property type="project" value="UniProtKB-EC"/>
</dbReference>
<reference evidence="4 5" key="1">
    <citation type="submission" date="2023-07" db="EMBL/GenBank/DDBJ databases">
        <title>Sequencing the genomes of 1000 actinobacteria strains.</title>
        <authorList>
            <person name="Klenk H.-P."/>
        </authorList>
    </citation>
    <scope>NUCLEOTIDE SEQUENCE [LARGE SCALE GENOMIC DNA]</scope>
    <source>
        <strain evidence="4 5">DSM 14555</strain>
    </source>
</reference>
<dbReference type="PANTHER" id="PTHR10720">
    <property type="entry name" value="HEME OXYGENASE"/>
    <property type="match status" value="1"/>
</dbReference>
<dbReference type="EMBL" id="JAVDQF010000001">
    <property type="protein sequence ID" value="MDR6271050.1"/>
    <property type="molecule type" value="Genomic_DNA"/>
</dbReference>
<organism evidence="4 5">
    <name type="scientific">Arthrobacter russicus</name>
    <dbReference type="NCBI Taxonomy" id="172040"/>
    <lineage>
        <taxon>Bacteria</taxon>
        <taxon>Bacillati</taxon>
        <taxon>Actinomycetota</taxon>
        <taxon>Actinomycetes</taxon>
        <taxon>Micrococcales</taxon>
        <taxon>Micrococcaceae</taxon>
        <taxon>Arthrobacter</taxon>
    </lineage>
</organism>
<dbReference type="Gene3D" id="1.20.910.10">
    <property type="entry name" value="Heme oxygenase-like"/>
    <property type="match status" value="1"/>
</dbReference>
<dbReference type="PIRSF" id="PIRSF000343">
    <property type="entry name" value="Haem_Oase"/>
    <property type="match status" value="1"/>
</dbReference>
<dbReference type="InterPro" id="IPR016053">
    <property type="entry name" value="Haem_Oase-like"/>
</dbReference>
<evidence type="ECO:0000256" key="2">
    <source>
        <dbReference type="ARBA" id="ARBA00022723"/>
    </source>
</evidence>
<dbReference type="RefSeq" id="WP_309800602.1">
    <property type="nucleotide sequence ID" value="NZ_BAAAHY010000006.1"/>
</dbReference>
<dbReference type="Proteomes" id="UP001185069">
    <property type="component" value="Unassembled WGS sequence"/>
</dbReference>
<gene>
    <name evidence="4" type="ORF">JOE69_003288</name>
</gene>
<dbReference type="CDD" id="cd19165">
    <property type="entry name" value="HemeO"/>
    <property type="match status" value="1"/>
</dbReference>
<keyword evidence="5" id="KW-1185">Reference proteome</keyword>
<evidence type="ECO:0000256" key="1">
    <source>
        <dbReference type="ARBA" id="ARBA00022617"/>
    </source>
</evidence>